<evidence type="ECO:0000313" key="3">
    <source>
        <dbReference type="EMBL" id="KAJ9153758.1"/>
    </source>
</evidence>
<dbReference type="Proteomes" id="UP001174677">
    <property type="component" value="Chromosome 15"/>
</dbReference>
<evidence type="ECO:0000313" key="4">
    <source>
        <dbReference type="Proteomes" id="UP001174677"/>
    </source>
</evidence>
<proteinExistence type="predicted"/>
<dbReference type="Pfam" id="PF03181">
    <property type="entry name" value="BURP"/>
    <property type="match status" value="1"/>
</dbReference>
<feature type="signal peptide" evidence="1">
    <location>
        <begin position="1"/>
        <end position="24"/>
    </location>
</feature>
<dbReference type="PANTHER" id="PTHR31236">
    <property type="entry name" value="BURP DOMAIN PROTEIN USPL1-LIKE"/>
    <property type="match status" value="1"/>
</dbReference>
<accession>A0ABQ9KYZ4</accession>
<name>A0ABQ9KYZ4_HEVBR</name>
<dbReference type="PROSITE" id="PS51277">
    <property type="entry name" value="BURP"/>
    <property type="match status" value="1"/>
</dbReference>
<gene>
    <name evidence="3" type="ORF">P3X46_027166</name>
</gene>
<dbReference type="EMBL" id="JARPOI010000015">
    <property type="protein sequence ID" value="KAJ9153758.1"/>
    <property type="molecule type" value="Genomic_DNA"/>
</dbReference>
<protein>
    <recommendedName>
        <fullName evidence="2">BURP domain-containing protein</fullName>
    </recommendedName>
</protein>
<evidence type="ECO:0000259" key="2">
    <source>
        <dbReference type="PROSITE" id="PS51277"/>
    </source>
</evidence>
<dbReference type="SMART" id="SM01045">
    <property type="entry name" value="BURP"/>
    <property type="match status" value="1"/>
</dbReference>
<comment type="caution">
    <text evidence="3">The sequence shown here is derived from an EMBL/GenBank/DDBJ whole genome shotgun (WGS) entry which is preliminary data.</text>
</comment>
<dbReference type="PANTHER" id="PTHR31236:SF28">
    <property type="entry name" value="BURP DOMAIN-CONTAINING PROTEIN"/>
    <property type="match status" value="1"/>
</dbReference>
<dbReference type="InterPro" id="IPR004873">
    <property type="entry name" value="BURP_dom"/>
</dbReference>
<organism evidence="3 4">
    <name type="scientific">Hevea brasiliensis</name>
    <name type="common">Para rubber tree</name>
    <name type="synonym">Siphonia brasiliensis</name>
    <dbReference type="NCBI Taxonomy" id="3981"/>
    <lineage>
        <taxon>Eukaryota</taxon>
        <taxon>Viridiplantae</taxon>
        <taxon>Streptophyta</taxon>
        <taxon>Embryophyta</taxon>
        <taxon>Tracheophyta</taxon>
        <taxon>Spermatophyta</taxon>
        <taxon>Magnoliopsida</taxon>
        <taxon>eudicotyledons</taxon>
        <taxon>Gunneridae</taxon>
        <taxon>Pentapetalae</taxon>
        <taxon>rosids</taxon>
        <taxon>fabids</taxon>
        <taxon>Malpighiales</taxon>
        <taxon>Euphorbiaceae</taxon>
        <taxon>Crotonoideae</taxon>
        <taxon>Micrandreae</taxon>
        <taxon>Hevea</taxon>
    </lineage>
</organism>
<feature type="chain" id="PRO_5045475588" description="BURP domain-containing protein" evidence="1">
    <location>
        <begin position="25"/>
        <end position="298"/>
    </location>
</feature>
<evidence type="ECO:0000256" key="1">
    <source>
        <dbReference type="SAM" id="SignalP"/>
    </source>
</evidence>
<dbReference type="InterPro" id="IPR044816">
    <property type="entry name" value="BURP"/>
</dbReference>
<sequence length="298" mass="33301">MEQSHLLTTFALLFCIIFLKGSNASLPAKLYWQSMLPNAPLPKALQDLLQPDAGNRSAFSGVDVVAEPGTNSGRRATYGVGHWEENKKFEQKEIFNTTTIYFLQDGLHPDKKMKLTFTKSTNGSNFLPRKIADTLPFSSNKLPEILNYFAIEPTSKEAQILKHTIAECEAPSIRGEHKYCATSLESLIDFVVAKYGKKVQVLSNEAEQEKKEQGYTILKGVKMMDDNQIACHEEIYPYAVYMVPLMGGDGSKAKAIVVCHLNTTAWNPEHFAFQVLKVKPGPPVCHFLDSDTNVWVPN</sequence>
<reference evidence="3 4" key="1">
    <citation type="journal article" date="2023" name="Plant Biotechnol. J.">
        <title>Chromosome-level wild Hevea brasiliensis genome provides new tools for genomic-assisted breeding and valuable loci to elevate rubber yield.</title>
        <authorList>
            <person name="Cheng H."/>
            <person name="Song X."/>
            <person name="Hu Y."/>
            <person name="Wu T."/>
            <person name="Yang Q."/>
            <person name="An Z."/>
            <person name="Feng S."/>
            <person name="Deng Z."/>
            <person name="Wu W."/>
            <person name="Zeng X."/>
            <person name="Tu M."/>
            <person name="Wang X."/>
            <person name="Huang H."/>
        </authorList>
    </citation>
    <scope>NUCLEOTIDE SEQUENCE [LARGE SCALE GENOMIC DNA]</scope>
    <source>
        <strain evidence="3">MT/VB/25A 57/8</strain>
    </source>
</reference>
<keyword evidence="4" id="KW-1185">Reference proteome</keyword>
<keyword evidence="1" id="KW-0732">Signal</keyword>
<feature type="domain" description="BURP" evidence="2">
    <location>
        <begin position="101"/>
        <end position="298"/>
    </location>
</feature>